<gene>
    <name evidence="2" type="ORF">HID58_078497</name>
</gene>
<name>A0ABQ7YU83_BRANA</name>
<dbReference type="Proteomes" id="UP000824890">
    <property type="component" value="Unassembled WGS sequence"/>
</dbReference>
<sequence length="129" mass="14893">MLVNRHFNLRKFRPREVNRVNISMACVFAFMAVGWPLIIYKVVLADALIGVSLFGKCNSPFALFSIIRHNGYTFDCVSKLMISFFIIVLLLITFPAFSCGAHIRFTHSDHDTAVSKERQQQYLRLHRNL</sequence>
<keyword evidence="1" id="KW-1133">Transmembrane helix</keyword>
<accession>A0ABQ7YU83</accession>
<feature type="transmembrane region" description="Helical" evidence="1">
    <location>
        <begin position="76"/>
        <end position="97"/>
    </location>
</feature>
<evidence type="ECO:0000313" key="2">
    <source>
        <dbReference type="EMBL" id="KAH0871475.1"/>
    </source>
</evidence>
<comment type="caution">
    <text evidence="2">The sequence shown here is derived from an EMBL/GenBank/DDBJ whole genome shotgun (WGS) entry which is preliminary data.</text>
</comment>
<protein>
    <submittedName>
        <fullName evidence="2">Uncharacterized protein</fullName>
    </submittedName>
</protein>
<evidence type="ECO:0000256" key="1">
    <source>
        <dbReference type="SAM" id="Phobius"/>
    </source>
</evidence>
<dbReference type="EMBL" id="JAGKQM010000017">
    <property type="protein sequence ID" value="KAH0871475.1"/>
    <property type="molecule type" value="Genomic_DNA"/>
</dbReference>
<reference evidence="2 3" key="1">
    <citation type="submission" date="2021-05" db="EMBL/GenBank/DDBJ databases">
        <title>Genome Assembly of Synthetic Allotetraploid Brassica napus Reveals Homoeologous Exchanges between Subgenomes.</title>
        <authorList>
            <person name="Davis J.T."/>
        </authorList>
    </citation>
    <scope>NUCLEOTIDE SEQUENCE [LARGE SCALE GENOMIC DNA]</scope>
    <source>
        <strain evidence="3">cv. Da-Ae</strain>
        <tissue evidence="2">Seedling</tissue>
    </source>
</reference>
<keyword evidence="3" id="KW-1185">Reference proteome</keyword>
<proteinExistence type="predicted"/>
<keyword evidence="1" id="KW-0472">Membrane</keyword>
<evidence type="ECO:0000313" key="3">
    <source>
        <dbReference type="Proteomes" id="UP000824890"/>
    </source>
</evidence>
<organism evidence="2 3">
    <name type="scientific">Brassica napus</name>
    <name type="common">Rape</name>
    <dbReference type="NCBI Taxonomy" id="3708"/>
    <lineage>
        <taxon>Eukaryota</taxon>
        <taxon>Viridiplantae</taxon>
        <taxon>Streptophyta</taxon>
        <taxon>Embryophyta</taxon>
        <taxon>Tracheophyta</taxon>
        <taxon>Spermatophyta</taxon>
        <taxon>Magnoliopsida</taxon>
        <taxon>eudicotyledons</taxon>
        <taxon>Gunneridae</taxon>
        <taxon>Pentapetalae</taxon>
        <taxon>rosids</taxon>
        <taxon>malvids</taxon>
        <taxon>Brassicales</taxon>
        <taxon>Brassicaceae</taxon>
        <taxon>Brassiceae</taxon>
        <taxon>Brassica</taxon>
    </lineage>
</organism>
<feature type="transmembrane region" description="Helical" evidence="1">
    <location>
        <begin position="20"/>
        <end position="38"/>
    </location>
</feature>
<keyword evidence="1" id="KW-0812">Transmembrane</keyword>